<gene>
    <name evidence="1" type="ORF">OR16_04737</name>
</gene>
<name>H1S039_9BURK</name>
<dbReference type="RefSeq" id="WP_006156752.1">
    <property type="nucleotide sequence ID" value="NZ_AHJE01000012.1"/>
</dbReference>
<organism evidence="1 2">
    <name type="scientific">Cupriavidus basilensis OR16</name>
    <dbReference type="NCBI Taxonomy" id="1127483"/>
    <lineage>
        <taxon>Bacteria</taxon>
        <taxon>Pseudomonadati</taxon>
        <taxon>Pseudomonadota</taxon>
        <taxon>Betaproteobacteria</taxon>
        <taxon>Burkholderiales</taxon>
        <taxon>Burkholderiaceae</taxon>
        <taxon>Cupriavidus</taxon>
    </lineage>
</organism>
<evidence type="ECO:0000313" key="2">
    <source>
        <dbReference type="Proteomes" id="UP000005808"/>
    </source>
</evidence>
<dbReference type="AlphaFoldDB" id="H1S039"/>
<comment type="caution">
    <text evidence="1">The sequence shown here is derived from an EMBL/GenBank/DDBJ whole genome shotgun (WGS) entry which is preliminary data.</text>
</comment>
<evidence type="ECO:0000313" key="1">
    <source>
        <dbReference type="EMBL" id="EHP44255.1"/>
    </source>
</evidence>
<dbReference type="EMBL" id="AHJE01000012">
    <property type="protein sequence ID" value="EHP44255.1"/>
    <property type="molecule type" value="Genomic_DNA"/>
</dbReference>
<accession>H1S039</accession>
<dbReference type="OrthoDB" id="8481043at2"/>
<sequence length="86" mass="9891">MGVIEQGQLAGEFEGYEDQNTVFEFCSGGKWRQARFHFEYHYAYMPQAKVIQEDGKYVLYVSGAGKIEVERAYVTMTTDLFSGSWI</sequence>
<protein>
    <submittedName>
        <fullName evidence="1">Uncharacterized protein</fullName>
    </submittedName>
</protein>
<reference evidence="1 2" key="1">
    <citation type="journal article" date="2012" name="J. Bacteriol.">
        <title>De Novo Genome Project of Cupriavidus basilensis OR16.</title>
        <authorList>
            <person name="Cserhati M."/>
            <person name="Kriszt B."/>
            <person name="Szoboszlay S."/>
            <person name="Toth A."/>
            <person name="Szabo I."/>
            <person name="Tancsics A."/>
            <person name="Nagy I."/>
            <person name="Horvath B."/>
            <person name="Nagy I."/>
            <person name="Kukolya J."/>
        </authorList>
    </citation>
    <scope>NUCLEOTIDE SEQUENCE [LARGE SCALE GENOMIC DNA]</scope>
    <source>
        <strain evidence="1 2">OR16</strain>
    </source>
</reference>
<dbReference type="Proteomes" id="UP000005808">
    <property type="component" value="Unassembled WGS sequence"/>
</dbReference>
<proteinExistence type="predicted"/>
<dbReference type="PATRIC" id="fig|1127483.3.peg.941"/>